<gene>
    <name evidence="2" type="ORF">SAMN05443661_1246</name>
</gene>
<dbReference type="AlphaFoldDB" id="A0A1I3QRF3"/>
<proteinExistence type="predicted"/>
<accession>A0A1I3QRF3</accession>
<reference evidence="2 3" key="1">
    <citation type="submission" date="2016-10" db="EMBL/GenBank/DDBJ databases">
        <authorList>
            <person name="de Groot N.N."/>
        </authorList>
    </citation>
    <scope>NUCLEOTIDE SEQUENCE [LARGE SCALE GENOMIC DNA]</scope>
    <source>
        <strain evidence="2 3">SP2</strain>
    </source>
</reference>
<evidence type="ECO:0000313" key="3">
    <source>
        <dbReference type="Proteomes" id="UP000182829"/>
    </source>
</evidence>
<feature type="region of interest" description="Disordered" evidence="1">
    <location>
        <begin position="38"/>
        <end position="72"/>
    </location>
</feature>
<name>A0A1I3QRF3_9EURY</name>
<dbReference type="EMBL" id="FORO01000024">
    <property type="protein sequence ID" value="SFJ35851.1"/>
    <property type="molecule type" value="Genomic_DNA"/>
</dbReference>
<dbReference type="OrthoDB" id="381266at2157"/>
<dbReference type="Proteomes" id="UP000182829">
    <property type="component" value="Unassembled WGS sequence"/>
</dbReference>
<organism evidence="2 3">
    <name type="scientific">Natronobacterium gregoryi</name>
    <dbReference type="NCBI Taxonomy" id="44930"/>
    <lineage>
        <taxon>Archaea</taxon>
        <taxon>Methanobacteriati</taxon>
        <taxon>Methanobacteriota</taxon>
        <taxon>Stenosarchaea group</taxon>
        <taxon>Halobacteria</taxon>
        <taxon>Halobacteriales</taxon>
        <taxon>Natrialbaceae</taxon>
        <taxon>Natronobacterium</taxon>
    </lineage>
</organism>
<dbReference type="RefSeq" id="WP_015233197.1">
    <property type="nucleotide sequence ID" value="NZ_FORO01000024.1"/>
</dbReference>
<evidence type="ECO:0000256" key="1">
    <source>
        <dbReference type="SAM" id="MobiDB-lite"/>
    </source>
</evidence>
<feature type="compositionally biased region" description="Polar residues" evidence="1">
    <location>
        <begin position="44"/>
        <end position="61"/>
    </location>
</feature>
<sequence length="163" mass="17834">MSDEARVTGLCPTVDGYVLAERDGDEATCLICGEAVEPVHPETSGGNNTNGLEGDGTNRNPAIQPERDDVERRRPYAVYGNGAAEQAIDAITEERILRLHFDGDEVPFYADHRRTDDGLRYARDGFPRFDTSPAEIGYGMANAVFYEFVPLEESLFANDGGDA</sequence>
<dbReference type="GeneID" id="14207338"/>
<protein>
    <submittedName>
        <fullName evidence="2">Uncharacterized protein</fullName>
    </submittedName>
</protein>
<evidence type="ECO:0000313" key="2">
    <source>
        <dbReference type="EMBL" id="SFJ35851.1"/>
    </source>
</evidence>